<protein>
    <recommendedName>
        <fullName evidence="3">DinB superfamily protein</fullName>
    </recommendedName>
</protein>
<gene>
    <name evidence="1" type="ORF">SAMN04488564_101533</name>
</gene>
<evidence type="ECO:0000313" key="1">
    <source>
        <dbReference type="EMBL" id="SFQ97889.1"/>
    </source>
</evidence>
<dbReference type="Gene3D" id="1.20.120.450">
    <property type="entry name" value="dinb family like domain"/>
    <property type="match status" value="1"/>
</dbReference>
<accession>A0A1I6CXF8</accession>
<evidence type="ECO:0000313" key="2">
    <source>
        <dbReference type="Proteomes" id="UP000198583"/>
    </source>
</evidence>
<dbReference type="SUPFAM" id="SSF109854">
    <property type="entry name" value="DinB/YfiT-like putative metalloenzymes"/>
    <property type="match status" value="1"/>
</dbReference>
<name>A0A1I6CXF8_9PSEU</name>
<dbReference type="EMBL" id="FOYL01000001">
    <property type="protein sequence ID" value="SFQ97889.1"/>
    <property type="molecule type" value="Genomic_DNA"/>
</dbReference>
<dbReference type="InterPro" id="IPR007061">
    <property type="entry name" value="MST-like"/>
</dbReference>
<proteinExistence type="predicted"/>
<keyword evidence="2" id="KW-1185">Reference proteome</keyword>
<dbReference type="Proteomes" id="UP000198583">
    <property type="component" value="Unassembled WGS sequence"/>
</dbReference>
<organism evidence="1 2">
    <name type="scientific">Lentzea waywayandensis</name>
    <dbReference type="NCBI Taxonomy" id="84724"/>
    <lineage>
        <taxon>Bacteria</taxon>
        <taxon>Bacillati</taxon>
        <taxon>Actinomycetota</taxon>
        <taxon>Actinomycetes</taxon>
        <taxon>Pseudonocardiales</taxon>
        <taxon>Pseudonocardiaceae</taxon>
        <taxon>Lentzea</taxon>
    </lineage>
</organism>
<dbReference type="STRING" id="84724.SAMN04488564_101533"/>
<reference evidence="2" key="1">
    <citation type="submission" date="2016-10" db="EMBL/GenBank/DDBJ databases">
        <authorList>
            <person name="Varghese N."/>
            <person name="Submissions S."/>
        </authorList>
    </citation>
    <scope>NUCLEOTIDE SEQUENCE [LARGE SCALE GENOMIC DNA]</scope>
    <source>
        <strain evidence="2">DSM 44232</strain>
    </source>
</reference>
<sequence>MSGPFQLAVRRLIVMPETQREPVPRVDTGELDVAHAFLEFQRHCVLKKAEGLTDEELRRPMVASGTSILGLIQHLAEAERYWFGYHLAGAEWSADTEFGMTVPADRDAATVIADYRAAMAGSDGAIEAAGHPEAVMVTPVEGVSKTLRWVLAHMTTETARHAGHADIIREQIDGATGR</sequence>
<dbReference type="InterPro" id="IPR034660">
    <property type="entry name" value="DinB/YfiT-like"/>
</dbReference>
<dbReference type="Pfam" id="PF04978">
    <property type="entry name" value="MST"/>
    <property type="match status" value="1"/>
</dbReference>
<evidence type="ECO:0008006" key="3">
    <source>
        <dbReference type="Google" id="ProtNLM"/>
    </source>
</evidence>
<dbReference type="AlphaFoldDB" id="A0A1I6CXF8"/>